<accession>I0K4U9</accession>
<gene>
    <name evidence="2" type="ORF">FAES_1142</name>
</gene>
<sequence length="85" mass="9985">MSLEERINRLEDRIAELLISQATLNDRYDDVLNRVAELEVTNEQLRHQMATLTAYLDLQPDQIDAEPDQFGMSSWLKQVVKRRIN</sequence>
<evidence type="ECO:0000313" key="3">
    <source>
        <dbReference type="Proteomes" id="UP000011058"/>
    </source>
</evidence>
<name>I0K4U9_9BACT</name>
<dbReference type="STRING" id="1166018.FAES_1142"/>
<dbReference type="KEGG" id="fae:FAES_1142"/>
<reference evidence="2 3" key="1">
    <citation type="journal article" date="2012" name="J. Bacteriol.">
        <title>Genome Sequence of Fibrella aestuarina BUZ 2T, a Filamentous Marine Bacterium.</title>
        <authorList>
            <person name="Filippini M."/>
            <person name="Qi W."/>
            <person name="Blom J."/>
            <person name="Goesmann A."/>
            <person name="Smits T.H."/>
            <person name="Bagheri H.C."/>
        </authorList>
    </citation>
    <scope>NUCLEOTIDE SEQUENCE [LARGE SCALE GENOMIC DNA]</scope>
    <source>
        <strain evidence="3">BUZ 2T</strain>
    </source>
</reference>
<dbReference type="PATRIC" id="fig|1166018.3.peg.2864"/>
<keyword evidence="1" id="KW-0175">Coiled coil</keyword>
<keyword evidence="3" id="KW-1185">Reference proteome</keyword>
<dbReference type="Proteomes" id="UP000011058">
    <property type="component" value="Chromosome"/>
</dbReference>
<evidence type="ECO:0000256" key="1">
    <source>
        <dbReference type="SAM" id="Coils"/>
    </source>
</evidence>
<proteinExistence type="predicted"/>
<feature type="coiled-coil region" evidence="1">
    <location>
        <begin position="7"/>
        <end position="48"/>
    </location>
</feature>
<dbReference type="HOGENOM" id="CLU_2507792_0_0_10"/>
<organism evidence="2 3">
    <name type="scientific">Fibrella aestuarina BUZ 2</name>
    <dbReference type="NCBI Taxonomy" id="1166018"/>
    <lineage>
        <taxon>Bacteria</taxon>
        <taxon>Pseudomonadati</taxon>
        <taxon>Bacteroidota</taxon>
        <taxon>Cytophagia</taxon>
        <taxon>Cytophagales</taxon>
        <taxon>Spirosomataceae</taxon>
        <taxon>Fibrella</taxon>
    </lineage>
</organism>
<dbReference type="EMBL" id="HE796683">
    <property type="protein sequence ID" value="CCG99152.1"/>
    <property type="molecule type" value="Genomic_DNA"/>
</dbReference>
<dbReference type="RefSeq" id="WP_015330252.1">
    <property type="nucleotide sequence ID" value="NC_020054.1"/>
</dbReference>
<evidence type="ECO:0000313" key="2">
    <source>
        <dbReference type="EMBL" id="CCG99152.1"/>
    </source>
</evidence>
<protein>
    <submittedName>
        <fullName evidence="2">Uncharacterized protein</fullName>
    </submittedName>
</protein>
<dbReference type="AlphaFoldDB" id="I0K4U9"/>